<dbReference type="PANTHER" id="PTHR22872:SF3">
    <property type="entry name" value="RCC1 AND BTB DOMAIN CONTAINING PROTEIN 2"/>
    <property type="match status" value="1"/>
</dbReference>
<dbReference type="PROSITE" id="PS50097">
    <property type="entry name" value="BTB"/>
    <property type="match status" value="1"/>
</dbReference>
<dbReference type="FunFam" id="3.30.710.10:FF:000040">
    <property type="entry name" value="RCC1 and BTB domain-containing protein 2 isoform X1"/>
    <property type="match status" value="1"/>
</dbReference>
<dbReference type="Gene3D" id="3.30.710.10">
    <property type="entry name" value="Potassium Channel Kv1.1, Chain A"/>
    <property type="match status" value="1"/>
</dbReference>
<sequence>MIRAPDVRTTSRKAGRDWGRTIVEKVASASRAPHPSGSGISKFPSLRGPQPWRRWGCPSGEPSGKRQRWTQRGRGCEVLGVHWEGRGSRRESGAGGGGRRSREEGLGAVARPLPSPRVRSFPFPSRAGHPSASRRGQAAAGGGANTSRLRAPDLAVTGDRGGDGDVTRACDEPVRATPSSLKMLDVGKWPIFSLCSEEELQLVRQACVFGSAGNEVLYTTVNDEIFVLGTNCCGCLGLGDVQSTIEPRRLDSLSGKKIACLSYGSGPHVVLATTEGEVFTWGHNAYSQLGNGTTNHGLVPCHISTNLSNKQVIEVACGSYHSLVLTSDGEVYVWGYNGNGQLGLGSGGNQPTPCRIAALQGIRVQRVACGYAHTLVLTDEGQVYAWGANSYGQLGTGNKSNQSYPTPVIVEKDSSCCGQPSPSPAPAFPRGAGCSRIIEIAACHSAHTSAAKTQGGHVYMWGQCRGQSVTLPHLTHFSSTDDVFACFATPAVTWRLLSVEPDDHLTVAESLKREFDNPNTADLKFLVDGKYIYAHKVLLKIRCEHFRSSLEGNEDEIVEMSEFSYPVYRAFLEYLYTDSISLSPEEAVGLLDLATFYRENRLKKLCQQTIKQGICEENAIALLSAAVKYDAQDLEEFCFRFCVNHLTVVTQTSGFAEMDHDLLKNFISKASRVGAFKN</sequence>
<dbReference type="Proteomes" id="UP000314985">
    <property type="component" value="Chromosome 11"/>
</dbReference>
<feature type="compositionally biased region" description="Basic and acidic residues" evidence="3">
    <location>
        <begin position="160"/>
        <end position="171"/>
    </location>
</feature>
<protein>
    <submittedName>
        <fullName evidence="5">RCC1 and BTB domain containing protein 2</fullName>
    </submittedName>
</protein>
<organism evidence="5 6">
    <name type="scientific">Sus scrofa</name>
    <name type="common">Pig</name>
    <dbReference type="NCBI Taxonomy" id="9823"/>
    <lineage>
        <taxon>Eukaryota</taxon>
        <taxon>Metazoa</taxon>
        <taxon>Chordata</taxon>
        <taxon>Craniata</taxon>
        <taxon>Vertebrata</taxon>
        <taxon>Euteleostomi</taxon>
        <taxon>Mammalia</taxon>
        <taxon>Eutheria</taxon>
        <taxon>Laurasiatheria</taxon>
        <taxon>Artiodactyla</taxon>
        <taxon>Suina</taxon>
        <taxon>Suidae</taxon>
        <taxon>Sus</taxon>
    </lineage>
</organism>
<dbReference type="InterPro" id="IPR000210">
    <property type="entry name" value="BTB/POZ_dom"/>
</dbReference>
<dbReference type="Pfam" id="PF25390">
    <property type="entry name" value="WD40_RLD"/>
    <property type="match status" value="1"/>
</dbReference>
<dbReference type="PRINTS" id="PR00633">
    <property type="entry name" value="RCCNDNSATION"/>
</dbReference>
<dbReference type="CDD" id="cd18529">
    <property type="entry name" value="BACK_RCBTB2"/>
    <property type="match status" value="1"/>
</dbReference>
<proteinExistence type="predicted"/>
<reference evidence="5" key="2">
    <citation type="submission" date="2025-08" db="UniProtKB">
        <authorList>
            <consortium name="Ensembl"/>
        </authorList>
    </citation>
    <scope>IDENTIFICATION</scope>
</reference>
<dbReference type="PROSITE" id="PS00626">
    <property type="entry name" value="RCC1_2"/>
    <property type="match status" value="1"/>
</dbReference>
<dbReference type="Gene3D" id="2.130.10.30">
    <property type="entry name" value="Regulator of chromosome condensation 1/beta-lactamase-inhibitor protein II"/>
    <property type="match status" value="1"/>
</dbReference>
<dbReference type="InterPro" id="IPR058923">
    <property type="entry name" value="RCC1-like_dom"/>
</dbReference>
<dbReference type="CDD" id="cd18354">
    <property type="entry name" value="BTB_POZ_RCBTB2_CHC1L"/>
    <property type="match status" value="1"/>
</dbReference>
<evidence type="ECO:0000259" key="4">
    <source>
        <dbReference type="PROSITE" id="PS50097"/>
    </source>
</evidence>
<dbReference type="Ensembl" id="ENSSSCT00070002626.1">
    <property type="protein sequence ID" value="ENSSSCP00070002192.1"/>
    <property type="gene ID" value="ENSSSCG00070001314.1"/>
</dbReference>
<name>A0A4X1SJG5_PIG</name>
<feature type="compositionally biased region" description="Low complexity" evidence="3">
    <location>
        <begin position="116"/>
        <end position="126"/>
    </location>
</feature>
<dbReference type="Gene3D" id="1.25.40.420">
    <property type="match status" value="1"/>
</dbReference>
<evidence type="ECO:0000256" key="1">
    <source>
        <dbReference type="ARBA" id="ARBA00022737"/>
    </source>
</evidence>
<gene>
    <name evidence="5" type="primary">RCBTB2</name>
</gene>
<dbReference type="Pfam" id="PF00651">
    <property type="entry name" value="BTB"/>
    <property type="match status" value="1"/>
</dbReference>
<feature type="region of interest" description="Disordered" evidence="3">
    <location>
        <begin position="86"/>
        <end position="171"/>
    </location>
</feature>
<accession>A0A4X1SJG5</accession>
<evidence type="ECO:0000256" key="3">
    <source>
        <dbReference type="SAM" id="MobiDB-lite"/>
    </source>
</evidence>
<feature type="repeat" description="RCC1" evidence="2">
    <location>
        <begin position="381"/>
        <end position="454"/>
    </location>
</feature>
<keyword evidence="1" id="KW-0677">Repeat</keyword>
<feature type="region of interest" description="Disordered" evidence="3">
    <location>
        <begin position="1"/>
        <end position="20"/>
    </location>
</feature>
<dbReference type="PROSITE" id="PS50012">
    <property type="entry name" value="RCC1_3"/>
    <property type="match status" value="3"/>
</dbReference>
<feature type="domain" description="BTB" evidence="4">
    <location>
        <begin position="521"/>
        <end position="584"/>
    </location>
</feature>
<dbReference type="FunFam" id="2.130.10.30:FF:000038">
    <property type="entry name" value="RCC1 and BTB domain-containing protein 2"/>
    <property type="match status" value="1"/>
</dbReference>
<dbReference type="PANTHER" id="PTHR22872">
    <property type="entry name" value="BTK-BINDING PROTEIN-RELATED"/>
    <property type="match status" value="1"/>
</dbReference>
<feature type="region of interest" description="Disordered" evidence="3">
    <location>
        <begin position="26"/>
        <end position="72"/>
    </location>
</feature>
<dbReference type="InterPro" id="IPR000408">
    <property type="entry name" value="Reg_chr_condens"/>
</dbReference>
<dbReference type="InterPro" id="IPR051625">
    <property type="entry name" value="Signaling_Regulatory_Domain"/>
</dbReference>
<feature type="repeat" description="RCC1" evidence="2">
    <location>
        <begin position="276"/>
        <end position="328"/>
    </location>
</feature>
<evidence type="ECO:0000313" key="5">
    <source>
        <dbReference type="Ensembl" id="ENSSSCP00070002192.1"/>
    </source>
</evidence>
<dbReference type="InterPro" id="IPR009091">
    <property type="entry name" value="RCC1/BLIP-II"/>
</dbReference>
<dbReference type="SMART" id="SM00225">
    <property type="entry name" value="BTB"/>
    <property type="match status" value="1"/>
</dbReference>
<evidence type="ECO:0000313" key="6">
    <source>
        <dbReference type="Proteomes" id="UP000314985"/>
    </source>
</evidence>
<dbReference type="SUPFAM" id="SSF50985">
    <property type="entry name" value="RCC1/BLIP-II"/>
    <property type="match status" value="1"/>
</dbReference>
<dbReference type="SUPFAM" id="SSF54695">
    <property type="entry name" value="POZ domain"/>
    <property type="match status" value="1"/>
</dbReference>
<evidence type="ECO:0000256" key="2">
    <source>
        <dbReference type="PROSITE-ProRule" id="PRU00235"/>
    </source>
</evidence>
<reference evidence="5 6" key="1">
    <citation type="submission" date="2017-08" db="EMBL/GenBank/DDBJ databases">
        <title>USMARCv1.0.</title>
        <authorList>
            <person name="Hannum G.I."/>
            <person name="Koren S."/>
            <person name="Schroeder S.G."/>
            <person name="Chin S.C."/>
            <person name="Nonneman D.J."/>
            <person name="Becker S.A."/>
            <person name="Rosen B.D."/>
            <person name="Bickhart D.M."/>
            <person name="Putnam N.H."/>
            <person name="Green R.E."/>
            <person name="Tuggle C.K."/>
            <person name="Liu H."/>
            <person name="Rohrer G.A."/>
            <person name="Warr A."/>
            <person name="Hall R."/>
            <person name="Kim K."/>
            <person name="Hume D.A."/>
            <person name="Talbot R."/>
            <person name="Chow W."/>
            <person name="Howe K."/>
            <person name="Schwartz A.S."/>
            <person name="Watson M."/>
            <person name="Archibald A.L."/>
            <person name="Phillippy A.M."/>
            <person name="Smith T.P.L."/>
        </authorList>
    </citation>
    <scope>NUCLEOTIDE SEQUENCE [LARGE SCALE GENOMIC DNA]</scope>
</reference>
<feature type="repeat" description="RCC1" evidence="2">
    <location>
        <begin position="329"/>
        <end position="380"/>
    </location>
</feature>
<dbReference type="InterPro" id="IPR011333">
    <property type="entry name" value="SKP1/BTB/POZ_sf"/>
</dbReference>
<dbReference type="AlphaFoldDB" id="A0A4X1SJG5"/>